<protein>
    <submittedName>
        <fullName evidence="4">Uncharacterized protein LOC116412791</fullName>
    </submittedName>
</protein>
<evidence type="ECO:0000313" key="3">
    <source>
        <dbReference type="Proteomes" id="UP001652740"/>
    </source>
</evidence>
<gene>
    <name evidence="4" type="primary">LOC116412791</name>
</gene>
<evidence type="ECO:0000256" key="2">
    <source>
        <dbReference type="SAM" id="SignalP"/>
    </source>
</evidence>
<dbReference type="Proteomes" id="UP001652740">
    <property type="component" value="Unplaced"/>
</dbReference>
<keyword evidence="2" id="KW-0732">Signal</keyword>
<feature type="chain" id="PRO_5045038819" evidence="2">
    <location>
        <begin position="17"/>
        <end position="176"/>
    </location>
</feature>
<dbReference type="GeneID" id="116412791"/>
<evidence type="ECO:0000256" key="1">
    <source>
        <dbReference type="SAM" id="MobiDB-lite"/>
    </source>
</evidence>
<evidence type="ECO:0000313" key="4">
    <source>
        <dbReference type="RefSeq" id="XP_031763853.2"/>
    </source>
</evidence>
<proteinExistence type="predicted"/>
<dbReference type="RefSeq" id="XP_031763853.2">
    <property type="nucleotide sequence ID" value="XM_031907993.2"/>
</dbReference>
<reference evidence="4" key="1">
    <citation type="submission" date="2025-08" db="UniProtKB">
        <authorList>
            <consortium name="RefSeq"/>
        </authorList>
    </citation>
    <scope>IDENTIFICATION</scope>
    <source>
        <tissue evidence="4">Whole larvae</tissue>
    </source>
</reference>
<dbReference type="AlphaFoldDB" id="A0A6J3BR90"/>
<name>A0A6J3BR90_GALME</name>
<keyword evidence="3" id="KW-1185">Reference proteome</keyword>
<organism evidence="3 4">
    <name type="scientific">Galleria mellonella</name>
    <name type="common">Greater wax moth</name>
    <dbReference type="NCBI Taxonomy" id="7137"/>
    <lineage>
        <taxon>Eukaryota</taxon>
        <taxon>Metazoa</taxon>
        <taxon>Ecdysozoa</taxon>
        <taxon>Arthropoda</taxon>
        <taxon>Hexapoda</taxon>
        <taxon>Insecta</taxon>
        <taxon>Pterygota</taxon>
        <taxon>Neoptera</taxon>
        <taxon>Endopterygota</taxon>
        <taxon>Lepidoptera</taxon>
        <taxon>Glossata</taxon>
        <taxon>Ditrysia</taxon>
        <taxon>Pyraloidea</taxon>
        <taxon>Pyralidae</taxon>
        <taxon>Galleriinae</taxon>
        <taxon>Galleria</taxon>
    </lineage>
</organism>
<dbReference type="KEGG" id="gmw:116412791"/>
<dbReference type="InParanoid" id="A0A6J3BR90"/>
<accession>A0A6J3BR90</accession>
<feature type="compositionally biased region" description="Basic and acidic residues" evidence="1">
    <location>
        <begin position="79"/>
        <end position="90"/>
    </location>
</feature>
<feature type="region of interest" description="Disordered" evidence="1">
    <location>
        <begin position="39"/>
        <end position="110"/>
    </location>
</feature>
<sequence length="176" mass="20868">MRCLVMLAWILVAVQAVPVKEHTEKIELVPEKYEEHAVDKMQPVEEHSVDEEQPVEEHSVDEEQPVEEHSVDEEQPASDSKEERHTENKTIKLNKNKTIKPNRDPEQSDSDTVGFIVVLKDETHTKPRADFNHHLRQLRYRLSDIIENLDSLIFEDMEEEYEDEKEIYEKEYEEMD</sequence>
<feature type="signal peptide" evidence="2">
    <location>
        <begin position="1"/>
        <end position="16"/>
    </location>
</feature>
<feature type="compositionally biased region" description="Acidic residues" evidence="1">
    <location>
        <begin position="48"/>
        <end position="76"/>
    </location>
</feature>